<dbReference type="RefSeq" id="WP_131153562.1">
    <property type="nucleotide sequence ID" value="NZ_CP036402.1"/>
</dbReference>
<feature type="transmembrane region" description="Helical" evidence="1">
    <location>
        <begin position="20"/>
        <end position="39"/>
    </location>
</feature>
<proteinExistence type="predicted"/>
<evidence type="ECO:0000256" key="1">
    <source>
        <dbReference type="SAM" id="Phobius"/>
    </source>
</evidence>
<keyword evidence="1" id="KW-0812">Transmembrane</keyword>
<dbReference type="OrthoDB" id="9781349at2"/>
<keyword evidence="1" id="KW-1133">Transmembrane helix</keyword>
<feature type="domain" description="DUF112" evidence="2">
    <location>
        <begin position="20"/>
        <end position="437"/>
    </location>
</feature>
<dbReference type="InterPro" id="IPR002823">
    <property type="entry name" value="DUF112_TM"/>
</dbReference>
<feature type="transmembrane region" description="Helical" evidence="1">
    <location>
        <begin position="387"/>
        <end position="405"/>
    </location>
</feature>
<dbReference type="Proteomes" id="UP000291469">
    <property type="component" value="Chromosome"/>
</dbReference>
<accession>A0A411YBH8</accession>
<feature type="transmembrane region" description="Helical" evidence="1">
    <location>
        <begin position="461"/>
        <end position="482"/>
    </location>
</feature>
<feature type="transmembrane region" description="Helical" evidence="1">
    <location>
        <begin position="109"/>
        <end position="136"/>
    </location>
</feature>
<feature type="transmembrane region" description="Helical" evidence="1">
    <location>
        <begin position="170"/>
        <end position="188"/>
    </location>
</feature>
<sequence length="505" mass="53073">MDTLTLVIEGFQTAVSPENLLFCLLGVMLGTVIGMMPGLGSATGVAILLPATVALEPVTALIMLAGIYYGCQYGATISAVLIATPGDPASVVTMFDGYPMAQAGKAAKALAAAAIASFIAGTISIVLLMAAAPAFLTIALQFGAPEMTSLILLGMLSVAGFTAKNPFKGLSMGALGLAIATVGIDSQSGVGRFTFDQIELFGGFGFIEIVIGLFAIAEVMRQVGRGGARPIKTRFRDMKLTRQEFAETAKPAIRQGFLGFFIGALPGAGATLAAFFGYETERRLSKRPERFGRGEISGVAGPEGANNAATNGAFVPTLTLGIPGSGTTAILLGAFLIFGLRPGPLLMVEQPDLAWGLMASFWIGNLFLLALNLPLAPAFASILRIPYKYLFPVIVMLALLGAFAIENRMWGVWIACAFGLLGYLMNRYGFPPAPLILGLVLGPEMESQLSRSLSISWGDPMIFLARPISAVLLALGFVLLLAPTVTRVIRSRVRWRAGENVPVGR</sequence>
<dbReference type="PANTHER" id="PTHR35342">
    <property type="entry name" value="TRICARBOXYLIC TRANSPORT PROTEIN"/>
    <property type="match status" value="1"/>
</dbReference>
<feature type="transmembrane region" description="Helical" evidence="1">
    <location>
        <begin position="200"/>
        <end position="220"/>
    </location>
</feature>
<feature type="transmembrane region" description="Helical" evidence="1">
    <location>
        <begin position="320"/>
        <end position="341"/>
    </location>
</feature>
<evidence type="ECO:0000313" key="4">
    <source>
        <dbReference type="Proteomes" id="UP000291469"/>
    </source>
</evidence>
<dbReference type="EMBL" id="CP036402">
    <property type="protein sequence ID" value="QBI18564.1"/>
    <property type="molecule type" value="Genomic_DNA"/>
</dbReference>
<gene>
    <name evidence="3" type="ORF">ER308_02605</name>
</gene>
<dbReference type="Pfam" id="PF01970">
    <property type="entry name" value="TctA"/>
    <property type="match status" value="1"/>
</dbReference>
<feature type="transmembrane region" description="Helical" evidence="1">
    <location>
        <begin position="257"/>
        <end position="278"/>
    </location>
</feature>
<evidence type="ECO:0000259" key="2">
    <source>
        <dbReference type="Pfam" id="PF01970"/>
    </source>
</evidence>
<keyword evidence="1" id="KW-0472">Membrane</keyword>
<feature type="transmembrane region" description="Helical" evidence="1">
    <location>
        <begin position="142"/>
        <end position="163"/>
    </location>
</feature>
<dbReference type="PANTHER" id="PTHR35342:SF5">
    <property type="entry name" value="TRICARBOXYLIC TRANSPORT PROTEIN"/>
    <property type="match status" value="1"/>
</dbReference>
<feature type="transmembrane region" description="Helical" evidence="1">
    <location>
        <begin position="412"/>
        <end position="430"/>
    </location>
</feature>
<feature type="transmembrane region" description="Helical" evidence="1">
    <location>
        <begin position="353"/>
        <end position="375"/>
    </location>
</feature>
<protein>
    <submittedName>
        <fullName evidence="3">Tripartite tricarboxylate transporter permease</fullName>
    </submittedName>
</protein>
<organism evidence="3 4">
    <name type="scientific">Egibacter rhizosphaerae</name>
    <dbReference type="NCBI Taxonomy" id="1670831"/>
    <lineage>
        <taxon>Bacteria</taxon>
        <taxon>Bacillati</taxon>
        <taxon>Actinomycetota</taxon>
        <taxon>Nitriliruptoria</taxon>
        <taxon>Egibacterales</taxon>
        <taxon>Egibacteraceae</taxon>
        <taxon>Egibacter</taxon>
    </lineage>
</organism>
<evidence type="ECO:0000313" key="3">
    <source>
        <dbReference type="EMBL" id="QBI18564.1"/>
    </source>
</evidence>
<name>A0A411YBH8_9ACTN</name>
<feature type="transmembrane region" description="Helical" evidence="1">
    <location>
        <begin position="45"/>
        <end position="69"/>
    </location>
</feature>
<keyword evidence="4" id="KW-1185">Reference proteome</keyword>
<reference evidence="3 4" key="1">
    <citation type="submission" date="2019-01" db="EMBL/GenBank/DDBJ databases">
        <title>Egibacter rhizosphaerae EGI 80759T.</title>
        <authorList>
            <person name="Chen D.-D."/>
            <person name="Tian Y."/>
            <person name="Jiao J.-Y."/>
            <person name="Zhang X.-T."/>
            <person name="Zhang Y.-G."/>
            <person name="Zhang Y."/>
            <person name="Xiao M."/>
            <person name="Shu W.-S."/>
            <person name="Li W.-J."/>
        </authorList>
    </citation>
    <scope>NUCLEOTIDE SEQUENCE [LARGE SCALE GENOMIC DNA]</scope>
    <source>
        <strain evidence="3 4">EGI 80759</strain>
    </source>
</reference>
<dbReference type="KEGG" id="erz:ER308_02605"/>
<dbReference type="AlphaFoldDB" id="A0A411YBH8"/>